<evidence type="ECO:0000256" key="3">
    <source>
        <dbReference type="SAM" id="SignalP"/>
    </source>
</evidence>
<dbReference type="FunFam" id="3.40.50.720:FF:000144">
    <property type="entry name" value="Malate dehydrogenase [NADP]"/>
    <property type="match status" value="1"/>
</dbReference>
<comment type="similarity">
    <text evidence="1">Belongs to the LDH/MDH superfamily. MDH type 2 family.</text>
</comment>
<dbReference type="Gene3D" id="3.90.110.10">
    <property type="entry name" value="Lactate dehydrogenase/glycoside hydrolase, family 4, C-terminal"/>
    <property type="match status" value="1"/>
</dbReference>
<dbReference type="Pfam" id="PF02866">
    <property type="entry name" value="Ldh_1_C"/>
    <property type="match status" value="1"/>
</dbReference>
<dbReference type="GO" id="GO:0016616">
    <property type="term" value="F:oxidoreductase activity, acting on the CH-OH group of donors, NAD or NADP as acceptor"/>
    <property type="evidence" value="ECO:0007669"/>
    <property type="project" value="InterPro"/>
</dbReference>
<organism evidence="5 6">
    <name type="scientific">Paramormyrops kingsleyae</name>
    <dbReference type="NCBI Taxonomy" id="1676925"/>
    <lineage>
        <taxon>Eukaryota</taxon>
        <taxon>Metazoa</taxon>
        <taxon>Chordata</taxon>
        <taxon>Craniata</taxon>
        <taxon>Vertebrata</taxon>
        <taxon>Euteleostomi</taxon>
        <taxon>Actinopterygii</taxon>
        <taxon>Neopterygii</taxon>
        <taxon>Teleostei</taxon>
        <taxon>Osteoglossocephala</taxon>
        <taxon>Osteoglossomorpha</taxon>
        <taxon>Osteoglossiformes</taxon>
        <taxon>Mormyridae</taxon>
        <taxon>Paramormyrops</taxon>
    </lineage>
</organism>
<dbReference type="STRING" id="1676925.ENSPKIP00000016886"/>
<dbReference type="InterPro" id="IPR036291">
    <property type="entry name" value="NAD(P)-bd_dom_sf"/>
</dbReference>
<accession>A0A3B3RGU2</accession>
<dbReference type="SUPFAM" id="SSF56327">
    <property type="entry name" value="LDH C-terminal domain-like"/>
    <property type="match status" value="1"/>
</dbReference>
<dbReference type="Ensembl" id="ENSPKIT00000041389.1">
    <property type="protein sequence ID" value="ENSPKIP00000016886.1"/>
    <property type="gene ID" value="ENSPKIG00000003031.1"/>
</dbReference>
<dbReference type="InterPro" id="IPR022383">
    <property type="entry name" value="Lactate/malate_DH_C"/>
</dbReference>
<evidence type="ECO:0000313" key="5">
    <source>
        <dbReference type="Ensembl" id="ENSPKIP00000016886.1"/>
    </source>
</evidence>
<dbReference type="AlphaFoldDB" id="A0A3B3RGU2"/>
<keyword evidence="2" id="KW-0560">Oxidoreductase</keyword>
<dbReference type="InterPro" id="IPR010945">
    <property type="entry name" value="Malate_DH_type2"/>
</dbReference>
<protein>
    <submittedName>
        <fullName evidence="5">Malate dehydrogenase 1B, NAD (soluble)</fullName>
    </submittedName>
</protein>
<dbReference type="InterPro" id="IPR015955">
    <property type="entry name" value="Lactate_DH/Glyco_Ohase_4_C"/>
</dbReference>
<evidence type="ECO:0000256" key="1">
    <source>
        <dbReference type="ARBA" id="ARBA00009613"/>
    </source>
</evidence>
<proteinExistence type="inferred from homology"/>
<name>A0A3B3RGU2_9TELE</name>
<evidence type="ECO:0000313" key="6">
    <source>
        <dbReference type="Proteomes" id="UP000261540"/>
    </source>
</evidence>
<dbReference type="GO" id="GO:0006108">
    <property type="term" value="P:malate metabolic process"/>
    <property type="evidence" value="ECO:0007669"/>
    <property type="project" value="InterPro"/>
</dbReference>
<evidence type="ECO:0000259" key="4">
    <source>
        <dbReference type="Pfam" id="PF02866"/>
    </source>
</evidence>
<dbReference type="GO" id="GO:0016615">
    <property type="term" value="F:malate dehydrogenase activity"/>
    <property type="evidence" value="ECO:0007669"/>
    <property type="project" value="InterPro"/>
</dbReference>
<dbReference type="PANTHER" id="PTHR23382">
    <property type="entry name" value="MALATE DEHYDROGENASE"/>
    <property type="match status" value="1"/>
</dbReference>
<sequence length="468" mass="52185">MSLSMLIVLFVGKADCPNYAKAEHLSDSLQRNLPNFQIHKICQHPKDWQQWLEATCKDNGWNHDRSPIVWRELIDRGGKGLLLGGLNEFLDHIQGYYGITSDMTDELMMKVAAENLDIKEQCMKDEVHCQSLIKPLHIWISSSLSPTCYHLIPLLLEPGMFRDSPKIHLHLLDVEGDSEALQGLRMEAEDMALPLLHKVTVHTSLEDAFHKAHLIITLDDLMSEEAGREQNMAKTAERFRKYGQLIDGRAQKEVRVIVAGNSFINLKCSVLLENAPSLMYNRFVALATQPVMEATAHIAQKLNVKSADVRNVILWGNVGGTCHIDLQKAKVFHYEGAVQGPPGFSQAVLEIIHDRIWLETDFLDLLSTHRAKLLAKTKRTAALSAASGIVAVLRAWNFGSAPGEILSLGVLSTGQFGIPAGLVFSLPVSFQHGAWVVPHDIFIDDHLKIKLQAAAFQLQAEKDSIKIQ</sequence>
<dbReference type="GeneTree" id="ENSGT00530000063410"/>
<evidence type="ECO:0000256" key="2">
    <source>
        <dbReference type="ARBA" id="ARBA00023002"/>
    </source>
</evidence>
<keyword evidence="3" id="KW-0732">Signal</keyword>
<reference evidence="5" key="1">
    <citation type="submission" date="2025-08" db="UniProtKB">
        <authorList>
            <consortium name="Ensembl"/>
        </authorList>
    </citation>
    <scope>IDENTIFICATION</scope>
</reference>
<reference evidence="5" key="2">
    <citation type="submission" date="2025-09" db="UniProtKB">
        <authorList>
            <consortium name="Ensembl"/>
        </authorList>
    </citation>
    <scope>IDENTIFICATION</scope>
</reference>
<dbReference type="SUPFAM" id="SSF51735">
    <property type="entry name" value="NAD(P)-binding Rossmann-fold domains"/>
    <property type="match status" value="1"/>
</dbReference>
<dbReference type="Proteomes" id="UP000261540">
    <property type="component" value="Unplaced"/>
</dbReference>
<feature type="domain" description="Lactate/malate dehydrogenase C-terminal" evidence="4">
    <location>
        <begin position="295"/>
        <end position="465"/>
    </location>
</feature>
<feature type="signal peptide" evidence="3">
    <location>
        <begin position="1"/>
        <end position="22"/>
    </location>
</feature>
<feature type="chain" id="PRO_5017463076" evidence="3">
    <location>
        <begin position="23"/>
        <end position="468"/>
    </location>
</feature>
<dbReference type="Gene3D" id="3.40.50.720">
    <property type="entry name" value="NAD(P)-binding Rossmann-like Domain"/>
    <property type="match status" value="1"/>
</dbReference>
<keyword evidence="6" id="KW-1185">Reference proteome</keyword>